<gene>
    <name evidence="1" type="ORF">PSNMU_V1.4_AUG-EV-PASAV3_0041660</name>
</gene>
<dbReference type="OrthoDB" id="52797at2759"/>
<dbReference type="EMBL" id="CAACVS010000124">
    <property type="protein sequence ID" value="VEU37368.1"/>
    <property type="molecule type" value="Genomic_DNA"/>
</dbReference>
<dbReference type="Proteomes" id="UP000291116">
    <property type="component" value="Unassembled WGS sequence"/>
</dbReference>
<reference evidence="1 2" key="1">
    <citation type="submission" date="2019-01" db="EMBL/GenBank/DDBJ databases">
        <authorList>
            <person name="Ferrante I. M."/>
        </authorList>
    </citation>
    <scope>NUCLEOTIDE SEQUENCE [LARGE SCALE GENOMIC DNA]</scope>
    <source>
        <strain evidence="1 2">B856</strain>
    </source>
</reference>
<keyword evidence="2" id="KW-1185">Reference proteome</keyword>
<organism evidence="1 2">
    <name type="scientific">Pseudo-nitzschia multistriata</name>
    <dbReference type="NCBI Taxonomy" id="183589"/>
    <lineage>
        <taxon>Eukaryota</taxon>
        <taxon>Sar</taxon>
        <taxon>Stramenopiles</taxon>
        <taxon>Ochrophyta</taxon>
        <taxon>Bacillariophyta</taxon>
        <taxon>Bacillariophyceae</taxon>
        <taxon>Bacillariophycidae</taxon>
        <taxon>Bacillariales</taxon>
        <taxon>Bacillariaceae</taxon>
        <taxon>Pseudo-nitzschia</taxon>
    </lineage>
</organism>
<name>A0A448Z5R0_9STRA</name>
<dbReference type="AlphaFoldDB" id="A0A448Z5R0"/>
<evidence type="ECO:0000313" key="1">
    <source>
        <dbReference type="EMBL" id="VEU37368.1"/>
    </source>
</evidence>
<evidence type="ECO:0000313" key="2">
    <source>
        <dbReference type="Proteomes" id="UP000291116"/>
    </source>
</evidence>
<protein>
    <submittedName>
        <fullName evidence="1">Uncharacterized protein</fullName>
    </submittedName>
</protein>
<accession>A0A448Z5R0</accession>
<proteinExistence type="predicted"/>
<sequence>METSTLISRRLKTYKHCRPKTFSTSFPQSQENRIRSRLLNRLGILHHQKDSPSNEMPRVTRHELHSIQTKNQSVPFFQPLRDSDEHCYLLPTTIYPTTFTTSKHGTIRANISMKRTKTSRVRFDNKVLVVPIPSRHAYSNRIKKAFWRDGNELEDIADRNHYEYASEGSDWSKVLEDEDMYIDVDTGEKVHPC</sequence>